<protein>
    <submittedName>
        <fullName evidence="2">ATP-binding cassette, subfamily C/ATP-binding cassette, subfamily B, MsbA/ATP-binding cassette, subfamily B, salmochelin/enterobactin exporter</fullName>
    </submittedName>
</protein>
<keyword evidence="2" id="KW-0067">ATP-binding</keyword>
<name>A0A1H3U999_9BACI</name>
<dbReference type="InterPro" id="IPR027417">
    <property type="entry name" value="P-loop_NTPase"/>
</dbReference>
<feature type="domain" description="ABC transporter" evidence="1">
    <location>
        <begin position="4"/>
        <end position="40"/>
    </location>
</feature>
<dbReference type="Pfam" id="PF00005">
    <property type="entry name" value="ABC_tran"/>
    <property type="match status" value="1"/>
</dbReference>
<dbReference type="Proteomes" id="UP000198935">
    <property type="component" value="Unassembled WGS sequence"/>
</dbReference>
<dbReference type="PANTHER" id="PTHR43394:SF1">
    <property type="entry name" value="ATP-BINDING CASSETTE SUB-FAMILY B MEMBER 10, MITOCHONDRIAL"/>
    <property type="match status" value="1"/>
</dbReference>
<dbReference type="EMBL" id="FNPI01000019">
    <property type="protein sequence ID" value="SDZ58661.1"/>
    <property type="molecule type" value="Genomic_DNA"/>
</dbReference>
<dbReference type="SUPFAM" id="SSF52540">
    <property type="entry name" value="P-loop containing nucleoside triphosphate hydrolases"/>
    <property type="match status" value="1"/>
</dbReference>
<evidence type="ECO:0000259" key="1">
    <source>
        <dbReference type="Pfam" id="PF00005"/>
    </source>
</evidence>
<gene>
    <name evidence="2" type="ORF">SAMN05421736_11952</name>
</gene>
<dbReference type="GO" id="GO:0016887">
    <property type="term" value="F:ATP hydrolysis activity"/>
    <property type="evidence" value="ECO:0007669"/>
    <property type="project" value="InterPro"/>
</dbReference>
<proteinExistence type="predicted"/>
<keyword evidence="3" id="KW-1185">Reference proteome</keyword>
<dbReference type="GO" id="GO:0005524">
    <property type="term" value="F:ATP binding"/>
    <property type="evidence" value="ECO:0007669"/>
    <property type="project" value="UniProtKB-KW"/>
</dbReference>
<dbReference type="InterPro" id="IPR003439">
    <property type="entry name" value="ABC_transporter-like_ATP-bd"/>
</dbReference>
<reference evidence="3" key="1">
    <citation type="submission" date="2016-10" db="EMBL/GenBank/DDBJ databases">
        <authorList>
            <person name="Varghese N."/>
            <person name="Submissions S."/>
        </authorList>
    </citation>
    <scope>NUCLEOTIDE SEQUENCE [LARGE SCALE GENOMIC DNA]</scope>
    <source>
        <strain evidence="3">SP</strain>
    </source>
</reference>
<dbReference type="STRING" id="1503961.SAMN05421736_11952"/>
<dbReference type="InterPro" id="IPR039421">
    <property type="entry name" value="Type_1_exporter"/>
</dbReference>
<dbReference type="GO" id="GO:0015421">
    <property type="term" value="F:ABC-type oligopeptide transporter activity"/>
    <property type="evidence" value="ECO:0007669"/>
    <property type="project" value="TreeGrafter"/>
</dbReference>
<dbReference type="Gene3D" id="3.40.50.300">
    <property type="entry name" value="P-loop containing nucleotide triphosphate hydrolases"/>
    <property type="match status" value="1"/>
</dbReference>
<accession>A0A1H3U999</accession>
<keyword evidence="2" id="KW-0547">Nucleotide-binding</keyword>
<sequence length="98" mass="11233">MDWRIHESGKNVSGGQKQRICLARALAKASDVIVLDEATTSLDRGLEREIVKELDRYLTKHHKLLLTISHRPEIITICNKIIHLDKQVIEERLPVDEA</sequence>
<evidence type="ECO:0000313" key="2">
    <source>
        <dbReference type="EMBL" id="SDZ58661.1"/>
    </source>
</evidence>
<evidence type="ECO:0000313" key="3">
    <source>
        <dbReference type="Proteomes" id="UP000198935"/>
    </source>
</evidence>
<dbReference type="AlphaFoldDB" id="A0A1H3U999"/>
<dbReference type="PANTHER" id="PTHR43394">
    <property type="entry name" value="ATP-DEPENDENT PERMEASE MDL1, MITOCHONDRIAL"/>
    <property type="match status" value="1"/>
</dbReference>
<dbReference type="OrthoDB" id="9791546at2"/>
<organism evidence="2 3">
    <name type="scientific">Evansella caseinilytica</name>
    <dbReference type="NCBI Taxonomy" id="1503961"/>
    <lineage>
        <taxon>Bacteria</taxon>
        <taxon>Bacillati</taxon>
        <taxon>Bacillota</taxon>
        <taxon>Bacilli</taxon>
        <taxon>Bacillales</taxon>
        <taxon>Bacillaceae</taxon>
        <taxon>Evansella</taxon>
    </lineage>
</organism>